<name>A0A974WK48_9BACT</name>
<dbReference type="KEGG" id="fuv:JR347_14750"/>
<proteinExistence type="predicted"/>
<keyword evidence="2" id="KW-1185">Reference proteome</keyword>
<protein>
    <submittedName>
        <fullName evidence="1">Uncharacterized protein</fullName>
    </submittedName>
</protein>
<gene>
    <name evidence="1" type="ORF">JR347_14750</name>
</gene>
<dbReference type="AlphaFoldDB" id="A0A974WK48"/>
<evidence type="ECO:0000313" key="1">
    <source>
        <dbReference type="EMBL" id="QSE96843.1"/>
    </source>
</evidence>
<organism evidence="1 2">
    <name type="scientific">Fulvivirga lutea</name>
    <dbReference type="NCBI Taxonomy" id="2810512"/>
    <lineage>
        <taxon>Bacteria</taxon>
        <taxon>Pseudomonadati</taxon>
        <taxon>Bacteroidota</taxon>
        <taxon>Cytophagia</taxon>
        <taxon>Cytophagales</taxon>
        <taxon>Fulvivirgaceae</taxon>
        <taxon>Fulvivirga</taxon>
    </lineage>
</organism>
<reference evidence="1" key="1">
    <citation type="submission" date="2021-02" db="EMBL/GenBank/DDBJ databases">
        <title>Fulvivirga sp. S481 isolated from sea water.</title>
        <authorList>
            <person name="Bae S.S."/>
            <person name="Baek K."/>
        </authorList>
    </citation>
    <scope>NUCLEOTIDE SEQUENCE</scope>
    <source>
        <strain evidence="1">S481</strain>
    </source>
</reference>
<evidence type="ECO:0000313" key="2">
    <source>
        <dbReference type="Proteomes" id="UP000662783"/>
    </source>
</evidence>
<dbReference type="EMBL" id="CP070608">
    <property type="protein sequence ID" value="QSE96843.1"/>
    <property type="molecule type" value="Genomic_DNA"/>
</dbReference>
<accession>A0A974WK48</accession>
<dbReference type="Proteomes" id="UP000662783">
    <property type="component" value="Chromosome"/>
</dbReference>
<sequence>MLEHNEIYRAIGELAYVIAKAGDGTQLDEKKAFYDIIEAELKFNAWSAESRFEILDEKVHPSLEHAYNDAIHEFKIHKSVLTPELKDITLRVVKKVAAAYHPSEVKDFIIDRLERDLKNI</sequence>
<dbReference type="RefSeq" id="WP_205721357.1">
    <property type="nucleotide sequence ID" value="NZ_CP070608.1"/>
</dbReference>